<sequence length="494" mass="54281">MIKSLLIANRGEIAIRIARTARRMGVIVYAVRTKKEPDALYLTAADVVLDFPDTELSVSEFLDINALVKLAVDNGVEAIHPGYGFLSENADFASACKKSGVIFIGPPAEVIDAMGDKIKARAYAMNSGVNVPGGSKSPIEKVDDAKVLAEKIGYPVIIKATAGGGGRGMRIVSTPEDMQLMFSQATSEALNAFGNSSVYIEKYIENPKHIEVQIVADNHGSVIHLGERECSVQRKHQKLLEEAPSPALDGRLRKKMTSAAVALAKSIKYKSLGTVEFLLDKNGEYYFMEMNTRLQVEHPVTEMITGLDLVEFQILIASGAKLPVKQSEVEFKGWSIECRINAEDVQSGFVPSMGIIRGIRLPQGNNIRIDTGVRPGSEITPFFDSMVAKLIVHGNSRAEVIEKTMKALRQFHVKGVKTTIPFCKAVLSNPLFRSGYFDTSFVETAMDSPVHREPQEEFLAALLSVYAQTHNTTPITSDEVQIDPWVLKKRIRNL</sequence>
<feature type="domain" description="ATP-grasp" evidence="8">
    <location>
        <begin position="123"/>
        <end position="318"/>
    </location>
</feature>
<evidence type="ECO:0000256" key="3">
    <source>
        <dbReference type="ARBA" id="ARBA00022598"/>
    </source>
</evidence>
<dbReference type="EC" id="6.3.4.14" evidence="2"/>
<dbReference type="SMART" id="SM00878">
    <property type="entry name" value="Biotin_carb_C"/>
    <property type="match status" value="1"/>
</dbReference>
<dbReference type="InterPro" id="IPR005479">
    <property type="entry name" value="CPAse_ATP-bd"/>
</dbReference>
<comment type="catalytic activity">
    <reaction evidence="6">
        <text>N(6)-biotinyl-L-lysyl-[protein] + hydrogencarbonate + ATP = N(6)-carboxybiotinyl-L-lysyl-[protein] + ADP + phosphate + H(+)</text>
        <dbReference type="Rhea" id="RHEA:13501"/>
        <dbReference type="Rhea" id="RHEA-COMP:10505"/>
        <dbReference type="Rhea" id="RHEA-COMP:10506"/>
        <dbReference type="ChEBI" id="CHEBI:15378"/>
        <dbReference type="ChEBI" id="CHEBI:17544"/>
        <dbReference type="ChEBI" id="CHEBI:30616"/>
        <dbReference type="ChEBI" id="CHEBI:43474"/>
        <dbReference type="ChEBI" id="CHEBI:83144"/>
        <dbReference type="ChEBI" id="CHEBI:83145"/>
        <dbReference type="ChEBI" id="CHEBI:456216"/>
        <dbReference type="EC" id="6.3.4.14"/>
    </reaction>
</comment>
<evidence type="ECO:0000256" key="1">
    <source>
        <dbReference type="ARBA" id="ARBA00003761"/>
    </source>
</evidence>
<dbReference type="PANTHER" id="PTHR48095:SF2">
    <property type="entry name" value="BIOTIN CARBOXYLASE, CHLOROPLASTIC"/>
    <property type="match status" value="1"/>
</dbReference>
<dbReference type="PROSITE" id="PS00867">
    <property type="entry name" value="CPSASE_2"/>
    <property type="match status" value="1"/>
</dbReference>
<dbReference type="InterPro" id="IPR011764">
    <property type="entry name" value="Biotin_carboxylation_dom"/>
</dbReference>
<dbReference type="FunFam" id="3.30.1490.20:FF:000018">
    <property type="entry name" value="Biotin carboxylase"/>
    <property type="match status" value="1"/>
</dbReference>
<dbReference type="InterPro" id="IPR011054">
    <property type="entry name" value="Rudment_hybrid_motif"/>
</dbReference>
<accession>A0A4R2GE72</accession>
<evidence type="ECO:0000313" key="11">
    <source>
        <dbReference type="Proteomes" id="UP000295221"/>
    </source>
</evidence>
<evidence type="ECO:0000259" key="9">
    <source>
        <dbReference type="PROSITE" id="PS50979"/>
    </source>
</evidence>
<comment type="caution">
    <text evidence="10">The sequence shown here is derived from an EMBL/GenBank/DDBJ whole genome shotgun (WGS) entry which is preliminary data.</text>
</comment>
<dbReference type="PROSITE" id="PS50979">
    <property type="entry name" value="BC"/>
    <property type="match status" value="1"/>
</dbReference>
<evidence type="ECO:0000259" key="8">
    <source>
        <dbReference type="PROSITE" id="PS50975"/>
    </source>
</evidence>
<dbReference type="Pfam" id="PF02785">
    <property type="entry name" value="Biotin_carb_C"/>
    <property type="match status" value="1"/>
</dbReference>
<keyword evidence="11" id="KW-1185">Reference proteome</keyword>
<keyword evidence="4 7" id="KW-0547">Nucleotide-binding</keyword>
<gene>
    <name evidence="10" type="ORF">EV194_11422</name>
</gene>
<dbReference type="PROSITE" id="PS50975">
    <property type="entry name" value="ATP_GRASP"/>
    <property type="match status" value="1"/>
</dbReference>
<dbReference type="AlphaFoldDB" id="A0A4R2GE72"/>
<dbReference type="GO" id="GO:0005524">
    <property type="term" value="F:ATP binding"/>
    <property type="evidence" value="ECO:0007669"/>
    <property type="project" value="UniProtKB-UniRule"/>
</dbReference>
<keyword evidence="5 7" id="KW-0067">ATP-binding</keyword>
<dbReference type="RefSeq" id="WP_132434813.1">
    <property type="nucleotide sequence ID" value="NZ_SLWK01000014.1"/>
</dbReference>
<name>A0A4R2GE72_9BACT</name>
<dbReference type="SUPFAM" id="SSF56059">
    <property type="entry name" value="Glutathione synthetase ATP-binding domain-like"/>
    <property type="match status" value="1"/>
</dbReference>
<dbReference type="EMBL" id="SLWK01000014">
    <property type="protein sequence ID" value="TCO06042.1"/>
    <property type="molecule type" value="Genomic_DNA"/>
</dbReference>
<evidence type="ECO:0000256" key="4">
    <source>
        <dbReference type="ARBA" id="ARBA00022741"/>
    </source>
</evidence>
<dbReference type="PANTHER" id="PTHR48095">
    <property type="entry name" value="PYRUVATE CARBOXYLASE SUBUNIT A"/>
    <property type="match status" value="1"/>
</dbReference>
<dbReference type="GO" id="GO:0046872">
    <property type="term" value="F:metal ion binding"/>
    <property type="evidence" value="ECO:0007669"/>
    <property type="project" value="InterPro"/>
</dbReference>
<comment type="function">
    <text evidence="1">This protein is a component of the acetyl coenzyme A carboxylase complex; first, biotin carboxylase catalyzes the carboxylation of the carrier protein and then the transcarboxylase transfers the carboxyl group to form malonyl-CoA.</text>
</comment>
<keyword evidence="3" id="KW-0436">Ligase</keyword>
<proteinExistence type="predicted"/>
<dbReference type="Pfam" id="PF00289">
    <property type="entry name" value="Biotin_carb_N"/>
    <property type="match status" value="1"/>
</dbReference>
<dbReference type="PROSITE" id="PS00866">
    <property type="entry name" value="CPSASE_1"/>
    <property type="match status" value="1"/>
</dbReference>
<dbReference type="InterPro" id="IPR016185">
    <property type="entry name" value="PreATP-grasp_dom_sf"/>
</dbReference>
<dbReference type="SUPFAM" id="SSF51246">
    <property type="entry name" value="Rudiment single hybrid motif"/>
    <property type="match status" value="1"/>
</dbReference>
<organism evidence="10 11">
    <name type="scientific">Natronoflexus pectinivorans</name>
    <dbReference type="NCBI Taxonomy" id="682526"/>
    <lineage>
        <taxon>Bacteria</taxon>
        <taxon>Pseudomonadati</taxon>
        <taxon>Bacteroidota</taxon>
        <taxon>Bacteroidia</taxon>
        <taxon>Marinilabiliales</taxon>
        <taxon>Marinilabiliaceae</taxon>
        <taxon>Natronoflexus</taxon>
    </lineage>
</organism>
<dbReference type="GO" id="GO:0004075">
    <property type="term" value="F:biotin carboxylase activity"/>
    <property type="evidence" value="ECO:0007669"/>
    <property type="project" value="UniProtKB-EC"/>
</dbReference>
<dbReference type="InterPro" id="IPR005482">
    <property type="entry name" value="Biotin_COase_C"/>
</dbReference>
<evidence type="ECO:0000256" key="6">
    <source>
        <dbReference type="ARBA" id="ARBA00048600"/>
    </source>
</evidence>
<reference evidence="10 11" key="1">
    <citation type="submission" date="2019-03" db="EMBL/GenBank/DDBJ databases">
        <title>Genomic Encyclopedia of Type Strains, Phase IV (KMG-IV): sequencing the most valuable type-strain genomes for metagenomic binning, comparative biology and taxonomic classification.</title>
        <authorList>
            <person name="Goeker M."/>
        </authorList>
    </citation>
    <scope>NUCLEOTIDE SEQUENCE [LARGE SCALE GENOMIC DNA]</scope>
    <source>
        <strain evidence="10 11">DSM 24179</strain>
    </source>
</reference>
<evidence type="ECO:0000256" key="7">
    <source>
        <dbReference type="PROSITE-ProRule" id="PRU00409"/>
    </source>
</evidence>
<evidence type="ECO:0000256" key="2">
    <source>
        <dbReference type="ARBA" id="ARBA00013263"/>
    </source>
</evidence>
<dbReference type="InterPro" id="IPR051602">
    <property type="entry name" value="ACC_Biotin_Carboxylase"/>
</dbReference>
<dbReference type="OrthoDB" id="9807469at2"/>
<feature type="domain" description="Biotin carboxylation" evidence="9">
    <location>
        <begin position="1"/>
        <end position="447"/>
    </location>
</feature>
<dbReference type="InterPro" id="IPR005481">
    <property type="entry name" value="BC-like_N"/>
</dbReference>
<dbReference type="Proteomes" id="UP000295221">
    <property type="component" value="Unassembled WGS sequence"/>
</dbReference>
<dbReference type="Pfam" id="PF02786">
    <property type="entry name" value="CPSase_L_D2"/>
    <property type="match status" value="1"/>
</dbReference>
<dbReference type="Gene3D" id="3.30.470.20">
    <property type="entry name" value="ATP-grasp fold, B domain"/>
    <property type="match status" value="1"/>
</dbReference>
<dbReference type="InterPro" id="IPR011761">
    <property type="entry name" value="ATP-grasp"/>
</dbReference>
<evidence type="ECO:0000313" key="10">
    <source>
        <dbReference type="EMBL" id="TCO06042.1"/>
    </source>
</evidence>
<protein>
    <recommendedName>
        <fullName evidence="2">biotin carboxylase</fullName>
        <ecNumber evidence="2">6.3.4.14</ecNumber>
    </recommendedName>
</protein>
<evidence type="ECO:0000256" key="5">
    <source>
        <dbReference type="ARBA" id="ARBA00022840"/>
    </source>
</evidence>
<dbReference type="SUPFAM" id="SSF52440">
    <property type="entry name" value="PreATP-grasp domain"/>
    <property type="match status" value="1"/>
</dbReference>